<organism evidence="1">
    <name type="scientific">marine metagenome</name>
    <dbReference type="NCBI Taxonomy" id="408172"/>
    <lineage>
        <taxon>unclassified sequences</taxon>
        <taxon>metagenomes</taxon>
        <taxon>ecological metagenomes</taxon>
    </lineage>
</organism>
<dbReference type="AlphaFoldDB" id="A0A381R8S8"/>
<protein>
    <submittedName>
        <fullName evidence="1">Uncharacterized protein</fullName>
    </submittedName>
</protein>
<name>A0A381R8S8_9ZZZZ</name>
<reference evidence="1" key="1">
    <citation type="submission" date="2018-05" db="EMBL/GenBank/DDBJ databases">
        <authorList>
            <person name="Lanie J.A."/>
            <person name="Ng W.-L."/>
            <person name="Kazmierczak K.M."/>
            <person name="Andrzejewski T.M."/>
            <person name="Davidsen T.M."/>
            <person name="Wayne K.J."/>
            <person name="Tettelin H."/>
            <person name="Glass J.I."/>
            <person name="Rusch D."/>
            <person name="Podicherti R."/>
            <person name="Tsui H.-C.T."/>
            <person name="Winkler M.E."/>
        </authorList>
    </citation>
    <scope>NUCLEOTIDE SEQUENCE</scope>
</reference>
<sequence length="40" mass="4436">MNPGSQVGKSFRLSRGPVNHYQLTSAPIEFITLVEVDECD</sequence>
<gene>
    <name evidence="1" type="ORF">METZ01_LOCUS39131</name>
</gene>
<accession>A0A381R8S8</accession>
<dbReference type="EMBL" id="UINC01001673">
    <property type="protein sequence ID" value="SUZ86277.1"/>
    <property type="molecule type" value="Genomic_DNA"/>
</dbReference>
<proteinExistence type="predicted"/>
<evidence type="ECO:0000313" key="1">
    <source>
        <dbReference type="EMBL" id="SUZ86277.1"/>
    </source>
</evidence>